<dbReference type="PROSITE" id="PS00615">
    <property type="entry name" value="C_TYPE_LECTIN_1"/>
    <property type="match status" value="1"/>
</dbReference>
<dbReference type="RefSeq" id="XP_031569270.1">
    <property type="nucleotide sequence ID" value="XM_031713410.1"/>
</dbReference>
<reference evidence="5" key="1">
    <citation type="submission" date="2025-08" db="UniProtKB">
        <authorList>
            <consortium name="RefSeq"/>
        </authorList>
    </citation>
    <scope>IDENTIFICATION</scope>
    <source>
        <tissue evidence="5">Tentacle</tissue>
    </source>
</reference>
<organism evidence="4 5">
    <name type="scientific">Actinia tenebrosa</name>
    <name type="common">Australian red waratah sea anemone</name>
    <dbReference type="NCBI Taxonomy" id="6105"/>
    <lineage>
        <taxon>Eukaryota</taxon>
        <taxon>Metazoa</taxon>
        <taxon>Cnidaria</taxon>
        <taxon>Anthozoa</taxon>
        <taxon>Hexacorallia</taxon>
        <taxon>Actiniaria</taxon>
        <taxon>Actiniidae</taxon>
        <taxon>Actinia</taxon>
    </lineage>
</organism>
<accession>A0A6P8ISF6</accession>
<protein>
    <submittedName>
        <fullName evidence="5">Snaclec 5-like</fullName>
    </submittedName>
</protein>
<proteinExistence type="predicted"/>
<dbReference type="Gene3D" id="3.10.100.10">
    <property type="entry name" value="Mannose-Binding Protein A, subunit A"/>
    <property type="match status" value="1"/>
</dbReference>
<feature type="chain" id="PRO_5028274930" evidence="2">
    <location>
        <begin position="26"/>
        <end position="261"/>
    </location>
</feature>
<dbReference type="Proteomes" id="UP000515163">
    <property type="component" value="Unplaced"/>
</dbReference>
<dbReference type="PROSITE" id="PS50041">
    <property type="entry name" value="C_TYPE_LECTIN_2"/>
    <property type="match status" value="1"/>
</dbReference>
<dbReference type="InParanoid" id="A0A6P8ISF6"/>
<dbReference type="InterPro" id="IPR016187">
    <property type="entry name" value="CTDL_fold"/>
</dbReference>
<feature type="signal peptide" evidence="2">
    <location>
        <begin position="1"/>
        <end position="25"/>
    </location>
</feature>
<dbReference type="InterPro" id="IPR018378">
    <property type="entry name" value="C-type_lectin_CS"/>
</dbReference>
<keyword evidence="1" id="KW-1015">Disulfide bond</keyword>
<dbReference type="CDD" id="cd00037">
    <property type="entry name" value="CLECT"/>
    <property type="match status" value="1"/>
</dbReference>
<keyword evidence="2" id="KW-0732">Signal</keyword>
<dbReference type="InterPro" id="IPR001304">
    <property type="entry name" value="C-type_lectin-like"/>
</dbReference>
<sequence>MLSYSGFFFVISFLMVNVSRRFACGFRPMTIQNYAVVSKQHLLVRFKISDWLKCITKCQNHVECLSYNYRHRQKRVEGALCELYKCGLDQSKDYKRSLYYSSGIFFQQLKVAEDGQYCKDFKTILPKQTCRTGWLSHGKSCYKAVNTLRTWEDANNNCQKMNSNLTSVLNQNQNDFIVSLSSGFDRDYFWIGLVKKNNAFTWQDGSSSTYVNWLPGEPSYYKSYDCVNIKKSDGKWKNWKCVTQNPSICKYDLATEDKFFR</sequence>
<dbReference type="InterPro" id="IPR050111">
    <property type="entry name" value="C-type_lectin/snaclec_domain"/>
</dbReference>
<keyword evidence="4" id="KW-1185">Reference proteome</keyword>
<dbReference type="InterPro" id="IPR016186">
    <property type="entry name" value="C-type_lectin-like/link_sf"/>
</dbReference>
<dbReference type="AlphaFoldDB" id="A0A6P8ISF6"/>
<dbReference type="OrthoDB" id="5955387at2759"/>
<evidence type="ECO:0000313" key="4">
    <source>
        <dbReference type="Proteomes" id="UP000515163"/>
    </source>
</evidence>
<dbReference type="KEGG" id="aten:116303807"/>
<evidence type="ECO:0000256" key="1">
    <source>
        <dbReference type="ARBA" id="ARBA00023157"/>
    </source>
</evidence>
<feature type="domain" description="C-type lectin" evidence="3">
    <location>
        <begin position="137"/>
        <end position="250"/>
    </location>
</feature>
<evidence type="ECO:0000256" key="2">
    <source>
        <dbReference type="SAM" id="SignalP"/>
    </source>
</evidence>
<gene>
    <name evidence="5" type="primary">LOC116303807</name>
</gene>
<name>A0A6P8ISF6_ACTTE</name>
<dbReference type="PANTHER" id="PTHR22803">
    <property type="entry name" value="MANNOSE, PHOSPHOLIPASE, LECTIN RECEPTOR RELATED"/>
    <property type="match status" value="1"/>
</dbReference>
<dbReference type="Pfam" id="PF00059">
    <property type="entry name" value="Lectin_C"/>
    <property type="match status" value="1"/>
</dbReference>
<dbReference type="SMART" id="SM00034">
    <property type="entry name" value="CLECT"/>
    <property type="match status" value="1"/>
</dbReference>
<evidence type="ECO:0000259" key="3">
    <source>
        <dbReference type="PROSITE" id="PS50041"/>
    </source>
</evidence>
<dbReference type="SUPFAM" id="SSF56436">
    <property type="entry name" value="C-type lectin-like"/>
    <property type="match status" value="1"/>
</dbReference>
<evidence type="ECO:0000313" key="5">
    <source>
        <dbReference type="RefSeq" id="XP_031569270.1"/>
    </source>
</evidence>
<dbReference type="GeneID" id="116303807"/>